<name>A0A1G2T2X5_9BACT</name>
<gene>
    <name evidence="2" type="ORF">A2758_00890</name>
</gene>
<reference evidence="2 3" key="1">
    <citation type="journal article" date="2016" name="Nat. Commun.">
        <title>Thousands of microbial genomes shed light on interconnected biogeochemical processes in an aquifer system.</title>
        <authorList>
            <person name="Anantharaman K."/>
            <person name="Brown C.T."/>
            <person name="Hug L.A."/>
            <person name="Sharon I."/>
            <person name="Castelle C.J."/>
            <person name="Probst A.J."/>
            <person name="Thomas B.C."/>
            <person name="Singh A."/>
            <person name="Wilkins M.J."/>
            <person name="Karaoz U."/>
            <person name="Brodie E.L."/>
            <person name="Williams K.H."/>
            <person name="Hubbard S.S."/>
            <person name="Banfield J.F."/>
        </authorList>
    </citation>
    <scope>NUCLEOTIDE SEQUENCE [LARGE SCALE GENOMIC DNA]</scope>
</reference>
<protein>
    <submittedName>
        <fullName evidence="2">Uncharacterized protein</fullName>
    </submittedName>
</protein>
<sequence>MAKAVLLLLIFFALAVPGALLAEELLPAICEQVLSPDKDTSIAKIIQTHFVEKAKTIPSEIIQDVKEVAGSAANSIGKSLGAYKDATTSKFRGSVLGTSTRATIETSPFNILFRYWVWGAAGLGLLAAWLIFRR</sequence>
<organism evidence="2 3">
    <name type="scientific">Candidatus Zambryskibacteria bacterium RIFCSPHIGHO2_01_FULL_49_18</name>
    <dbReference type="NCBI Taxonomy" id="1802740"/>
    <lineage>
        <taxon>Bacteria</taxon>
        <taxon>Candidatus Zambryskiibacteriota</taxon>
    </lineage>
</organism>
<evidence type="ECO:0000313" key="2">
    <source>
        <dbReference type="EMBL" id="OHA91647.1"/>
    </source>
</evidence>
<keyword evidence="1" id="KW-0812">Transmembrane</keyword>
<evidence type="ECO:0000256" key="1">
    <source>
        <dbReference type="SAM" id="Phobius"/>
    </source>
</evidence>
<keyword evidence="1" id="KW-0472">Membrane</keyword>
<proteinExistence type="predicted"/>
<keyword evidence="1" id="KW-1133">Transmembrane helix</keyword>
<dbReference type="Proteomes" id="UP000178612">
    <property type="component" value="Unassembled WGS sequence"/>
</dbReference>
<feature type="transmembrane region" description="Helical" evidence="1">
    <location>
        <begin position="115"/>
        <end position="132"/>
    </location>
</feature>
<evidence type="ECO:0000313" key="3">
    <source>
        <dbReference type="Proteomes" id="UP000178612"/>
    </source>
</evidence>
<dbReference type="AlphaFoldDB" id="A0A1G2T2X5"/>
<dbReference type="EMBL" id="MHVJ01000011">
    <property type="protein sequence ID" value="OHA91647.1"/>
    <property type="molecule type" value="Genomic_DNA"/>
</dbReference>
<comment type="caution">
    <text evidence="2">The sequence shown here is derived from an EMBL/GenBank/DDBJ whole genome shotgun (WGS) entry which is preliminary data.</text>
</comment>
<accession>A0A1G2T2X5</accession>